<protein>
    <submittedName>
        <fullName evidence="1">Uncharacterized protein</fullName>
    </submittedName>
</protein>
<dbReference type="AlphaFoldDB" id="A0A0A9FCU1"/>
<reference evidence="1" key="2">
    <citation type="journal article" date="2015" name="Data Brief">
        <title>Shoot transcriptome of the giant reed, Arundo donax.</title>
        <authorList>
            <person name="Barrero R.A."/>
            <person name="Guerrero F.D."/>
            <person name="Moolhuijzen P."/>
            <person name="Goolsby J.A."/>
            <person name="Tidwell J."/>
            <person name="Bellgard S.E."/>
            <person name="Bellgard M.I."/>
        </authorList>
    </citation>
    <scope>NUCLEOTIDE SEQUENCE</scope>
    <source>
        <tissue evidence="1">Shoot tissue taken approximately 20 cm above the soil surface</tissue>
    </source>
</reference>
<sequence>MAVPLGVFVGYAETISTSVGQVFFLNWCYL</sequence>
<proteinExistence type="predicted"/>
<name>A0A0A9FCU1_ARUDO</name>
<reference evidence="1" key="1">
    <citation type="submission" date="2014-09" db="EMBL/GenBank/DDBJ databases">
        <authorList>
            <person name="Magalhaes I.L.F."/>
            <person name="Oliveira U."/>
            <person name="Santos F.R."/>
            <person name="Vidigal T.H.D.A."/>
            <person name="Brescovit A.D."/>
            <person name="Santos A.J."/>
        </authorList>
    </citation>
    <scope>NUCLEOTIDE SEQUENCE</scope>
    <source>
        <tissue evidence="1">Shoot tissue taken approximately 20 cm above the soil surface</tissue>
    </source>
</reference>
<dbReference type="EMBL" id="GBRH01189930">
    <property type="protein sequence ID" value="JAE07966.1"/>
    <property type="molecule type" value="Transcribed_RNA"/>
</dbReference>
<evidence type="ECO:0000313" key="1">
    <source>
        <dbReference type="EMBL" id="JAE07966.1"/>
    </source>
</evidence>
<accession>A0A0A9FCU1</accession>
<organism evidence="1">
    <name type="scientific">Arundo donax</name>
    <name type="common">Giant reed</name>
    <name type="synonym">Donax arundinaceus</name>
    <dbReference type="NCBI Taxonomy" id="35708"/>
    <lineage>
        <taxon>Eukaryota</taxon>
        <taxon>Viridiplantae</taxon>
        <taxon>Streptophyta</taxon>
        <taxon>Embryophyta</taxon>
        <taxon>Tracheophyta</taxon>
        <taxon>Spermatophyta</taxon>
        <taxon>Magnoliopsida</taxon>
        <taxon>Liliopsida</taxon>
        <taxon>Poales</taxon>
        <taxon>Poaceae</taxon>
        <taxon>PACMAD clade</taxon>
        <taxon>Arundinoideae</taxon>
        <taxon>Arundineae</taxon>
        <taxon>Arundo</taxon>
    </lineage>
</organism>